<dbReference type="AlphaFoldDB" id="A0AAD7UKF3"/>
<keyword evidence="5" id="KW-1133">Transmembrane helix</keyword>
<proteinExistence type="inferred from homology"/>
<keyword evidence="7" id="KW-1185">Reference proteome</keyword>
<dbReference type="InterPro" id="IPR019363">
    <property type="entry name" value="LDAH"/>
</dbReference>
<sequence>MTVSERRRGADYELLLLRPQQQTKQRQVTLFLPGNPGLVDFYEPMCRDLVRLTATPVVVVGYRGFASSPPRNVWPLPSFDLESQIAHARRVLDDVAREHDAVALVGHSIGALIALDILATEEKVRAVAAMMPFVAANDASPTYRAKRAIATFPGVRLVFAFLAACLRILPAARRSALMAALGQPTKNMSESARMLAVDAMTRPYNLHAMIAMGASEFRSQRIIEGPDEAWRHRAASVGVVYATGRDDWVKDDAPAEMRRRGVETHFVEADHDFCTRTETSASCARTVASIIATRM</sequence>
<protein>
    <recommendedName>
        <fullName evidence="8">AB hydrolase-1 domain-containing protein</fullName>
    </recommendedName>
</protein>
<keyword evidence="3" id="KW-0551">Lipid droplet</keyword>
<dbReference type="GO" id="GO:0005811">
    <property type="term" value="C:lipid droplet"/>
    <property type="evidence" value="ECO:0007669"/>
    <property type="project" value="UniProtKB-SubCell"/>
</dbReference>
<name>A0AAD7UKF3_9STRA</name>
<dbReference type="InterPro" id="IPR029058">
    <property type="entry name" value="AB_hydrolase_fold"/>
</dbReference>
<comment type="similarity">
    <text evidence="2">Belongs to the AB hydrolase superfamily. LDAH family.</text>
</comment>
<dbReference type="PANTHER" id="PTHR13390:SF0">
    <property type="entry name" value="LIPID DROPLET-ASSOCIATED HYDROLASE"/>
    <property type="match status" value="1"/>
</dbReference>
<evidence type="ECO:0000256" key="4">
    <source>
        <dbReference type="ARBA" id="ARBA00022801"/>
    </source>
</evidence>
<evidence type="ECO:0000256" key="1">
    <source>
        <dbReference type="ARBA" id="ARBA00004502"/>
    </source>
</evidence>
<dbReference type="GO" id="GO:0016298">
    <property type="term" value="F:lipase activity"/>
    <property type="evidence" value="ECO:0007669"/>
    <property type="project" value="InterPro"/>
</dbReference>
<dbReference type="Pfam" id="PF10230">
    <property type="entry name" value="LIDHydrolase"/>
    <property type="match status" value="1"/>
</dbReference>
<feature type="transmembrane region" description="Helical" evidence="5">
    <location>
        <begin position="148"/>
        <end position="169"/>
    </location>
</feature>
<evidence type="ECO:0000313" key="6">
    <source>
        <dbReference type="EMBL" id="KAJ8609461.1"/>
    </source>
</evidence>
<evidence type="ECO:0008006" key="8">
    <source>
        <dbReference type="Google" id="ProtNLM"/>
    </source>
</evidence>
<organism evidence="6 7">
    <name type="scientific">Chrysophaeum taylorii</name>
    <dbReference type="NCBI Taxonomy" id="2483200"/>
    <lineage>
        <taxon>Eukaryota</taxon>
        <taxon>Sar</taxon>
        <taxon>Stramenopiles</taxon>
        <taxon>Ochrophyta</taxon>
        <taxon>Pelagophyceae</taxon>
        <taxon>Pelagomonadales</taxon>
        <taxon>Pelagomonadaceae</taxon>
        <taxon>Chrysophaeum</taxon>
    </lineage>
</organism>
<accession>A0AAD7UKF3</accession>
<evidence type="ECO:0000313" key="7">
    <source>
        <dbReference type="Proteomes" id="UP001230188"/>
    </source>
</evidence>
<dbReference type="Proteomes" id="UP001230188">
    <property type="component" value="Unassembled WGS sequence"/>
</dbReference>
<evidence type="ECO:0000256" key="5">
    <source>
        <dbReference type="SAM" id="Phobius"/>
    </source>
</evidence>
<gene>
    <name evidence="6" type="ORF">CTAYLR_005433</name>
</gene>
<comment type="caution">
    <text evidence="6">The sequence shown here is derived from an EMBL/GenBank/DDBJ whole genome shotgun (WGS) entry which is preliminary data.</text>
</comment>
<keyword evidence="4" id="KW-0378">Hydrolase</keyword>
<comment type="subcellular location">
    <subcellularLocation>
        <location evidence="1">Lipid droplet</location>
    </subcellularLocation>
</comment>
<dbReference type="SUPFAM" id="SSF53474">
    <property type="entry name" value="alpha/beta-Hydrolases"/>
    <property type="match status" value="1"/>
</dbReference>
<dbReference type="PANTHER" id="PTHR13390">
    <property type="entry name" value="LIPASE"/>
    <property type="match status" value="1"/>
</dbReference>
<keyword evidence="5" id="KW-0812">Transmembrane</keyword>
<evidence type="ECO:0000256" key="2">
    <source>
        <dbReference type="ARBA" id="ARBA00008300"/>
    </source>
</evidence>
<dbReference type="GO" id="GO:0019915">
    <property type="term" value="P:lipid storage"/>
    <property type="evidence" value="ECO:0007669"/>
    <property type="project" value="InterPro"/>
</dbReference>
<evidence type="ECO:0000256" key="3">
    <source>
        <dbReference type="ARBA" id="ARBA00022677"/>
    </source>
</evidence>
<reference evidence="6" key="1">
    <citation type="submission" date="2023-01" db="EMBL/GenBank/DDBJ databases">
        <title>Metagenome sequencing of chrysophaentin producing Chrysophaeum taylorii.</title>
        <authorList>
            <person name="Davison J."/>
            <person name="Bewley C."/>
        </authorList>
    </citation>
    <scope>NUCLEOTIDE SEQUENCE</scope>
    <source>
        <strain evidence="6">NIES-1699</strain>
    </source>
</reference>
<dbReference type="EMBL" id="JAQMWT010000139">
    <property type="protein sequence ID" value="KAJ8609461.1"/>
    <property type="molecule type" value="Genomic_DNA"/>
</dbReference>
<dbReference type="Gene3D" id="3.40.50.1820">
    <property type="entry name" value="alpha/beta hydrolase"/>
    <property type="match status" value="1"/>
</dbReference>
<keyword evidence="5" id="KW-0472">Membrane</keyword>